<dbReference type="Pfam" id="PF12760">
    <property type="entry name" value="Zn_ribbon_IS1595"/>
    <property type="match status" value="1"/>
</dbReference>
<dbReference type="EMBL" id="JACEGD010000037">
    <property type="protein sequence ID" value="MBH5390746.1"/>
    <property type="molecule type" value="Genomic_DNA"/>
</dbReference>
<evidence type="ECO:0000313" key="2">
    <source>
        <dbReference type="EMBL" id="MBH5390746.1"/>
    </source>
</evidence>
<comment type="caution">
    <text evidence="2">The sequence shown here is derived from an EMBL/GenBank/DDBJ whole genome shotgun (WGS) entry which is preliminary data.</text>
</comment>
<dbReference type="InterPro" id="IPR053164">
    <property type="entry name" value="IS1016-like_transposase"/>
</dbReference>
<reference evidence="2 3" key="1">
    <citation type="submission" date="2020-07" db="EMBL/GenBank/DDBJ databases">
        <title>Bradyrhizobium diversity isolated from nodules of indigenous legumes of Western Australia.</title>
        <authorList>
            <person name="Klepa M.S."/>
        </authorList>
    </citation>
    <scope>NUCLEOTIDE SEQUENCE [LARGE SCALE GENOMIC DNA]</scope>
    <source>
        <strain evidence="2 3">CNPSo 4019</strain>
    </source>
</reference>
<evidence type="ECO:0000259" key="1">
    <source>
        <dbReference type="SMART" id="SM01126"/>
    </source>
</evidence>
<evidence type="ECO:0000313" key="3">
    <source>
        <dbReference type="Proteomes" id="UP001194539"/>
    </source>
</evidence>
<dbReference type="Pfam" id="PF12762">
    <property type="entry name" value="DDE_Tnp_IS1595"/>
    <property type="match status" value="1"/>
</dbReference>
<protein>
    <submittedName>
        <fullName evidence="2">IS1595 family transposase</fullName>
    </submittedName>
</protein>
<name>A0ABS0PBR1_9BRAD</name>
<sequence length="322" mass="36249">MASFNAPHFQSVEAARAYLEALRWGSERVCPHCGTVNASFATKKPGVYRCGSKGCRKDFSVTTKSVMESSHIKLNVWLQAFYLMASSKKGVSAHQLHRTLGITYKSAWFLSHRIREAMRAGGLLPPMGSSGKPVEVDETFYGFLEGQPKKGRRDWSNKNVILTLVERGGSARSFHIDGTRTGDIMPILRANLSREAKLMTDEVPAYKVIADIEKLDHETVNHSKDQYVRYWNEVTDKKDGNGKPVVETTVITTNTVEGYYSIFKRGMKGIYQRCAEKHLHRYLAEFDFRYSNRSALGVEDGERANLAVKGAAGKRLTYRQSH</sequence>
<gene>
    <name evidence="2" type="ORF">H1B27_31415</name>
</gene>
<dbReference type="Proteomes" id="UP001194539">
    <property type="component" value="Unassembled WGS sequence"/>
</dbReference>
<dbReference type="SMART" id="SM01126">
    <property type="entry name" value="DDE_Tnp_IS1595"/>
    <property type="match status" value="1"/>
</dbReference>
<dbReference type="InterPro" id="IPR024445">
    <property type="entry name" value="Tnp_ISXO2-like"/>
</dbReference>
<dbReference type="PANTHER" id="PTHR47163:SF2">
    <property type="entry name" value="SI:DKEY-17M8.2"/>
    <property type="match status" value="1"/>
</dbReference>
<keyword evidence="3" id="KW-1185">Reference proteome</keyword>
<dbReference type="RefSeq" id="WP_197968734.1">
    <property type="nucleotide sequence ID" value="NZ_JACEGD010000037.1"/>
</dbReference>
<organism evidence="2 3">
    <name type="scientific">Bradyrhizobium diversitatis</name>
    <dbReference type="NCBI Taxonomy" id="2755406"/>
    <lineage>
        <taxon>Bacteria</taxon>
        <taxon>Pseudomonadati</taxon>
        <taxon>Pseudomonadota</taxon>
        <taxon>Alphaproteobacteria</taxon>
        <taxon>Hyphomicrobiales</taxon>
        <taxon>Nitrobacteraceae</taxon>
        <taxon>Bradyrhizobium</taxon>
    </lineage>
</organism>
<dbReference type="PANTHER" id="PTHR47163">
    <property type="entry name" value="DDE_TNP_IS1595 DOMAIN-CONTAINING PROTEIN"/>
    <property type="match status" value="1"/>
</dbReference>
<accession>A0ABS0PBR1</accession>
<dbReference type="NCBIfam" id="NF033547">
    <property type="entry name" value="transpos_IS1595"/>
    <property type="match status" value="1"/>
</dbReference>
<feature type="domain" description="ISXO2-like transposase" evidence="1">
    <location>
        <begin position="126"/>
        <end position="291"/>
    </location>
</feature>
<proteinExistence type="predicted"/>
<dbReference type="InterPro" id="IPR024442">
    <property type="entry name" value="Transposase_Zn_ribbon"/>
</dbReference>